<evidence type="ECO:0008006" key="8">
    <source>
        <dbReference type="Google" id="ProtNLM"/>
    </source>
</evidence>
<feature type="region of interest" description="Disordered" evidence="2">
    <location>
        <begin position="1010"/>
        <end position="1029"/>
    </location>
</feature>
<dbReference type="PROSITE" id="PS50003">
    <property type="entry name" value="PH_DOMAIN"/>
    <property type="match status" value="1"/>
</dbReference>
<dbReference type="OrthoDB" id="2155291at2759"/>
<dbReference type="PROSITE" id="PS50238">
    <property type="entry name" value="RHOGAP"/>
    <property type="match status" value="1"/>
</dbReference>
<feature type="compositionally biased region" description="Basic and acidic residues" evidence="2">
    <location>
        <begin position="486"/>
        <end position="497"/>
    </location>
</feature>
<comment type="caution">
    <text evidence="6">The sequence shown here is derived from an EMBL/GenBank/DDBJ whole genome shotgun (WGS) entry which is preliminary data.</text>
</comment>
<evidence type="ECO:0000259" key="4">
    <source>
        <dbReference type="PROSITE" id="PS50010"/>
    </source>
</evidence>
<dbReference type="PANTHER" id="PTHR23182:SF1">
    <property type="entry name" value="RHO GTPASE ACTIVATING PROTEIN AT 1A, ISOFORM E"/>
    <property type="match status" value="1"/>
</dbReference>
<dbReference type="PROSITE" id="PS50010">
    <property type="entry name" value="DH_2"/>
    <property type="match status" value="1"/>
</dbReference>
<dbReference type="SMART" id="SM00324">
    <property type="entry name" value="RhoGAP"/>
    <property type="match status" value="1"/>
</dbReference>
<keyword evidence="7" id="KW-1185">Reference proteome</keyword>
<evidence type="ECO:0000313" key="6">
    <source>
        <dbReference type="EMBL" id="CAG7820243.1"/>
    </source>
</evidence>
<dbReference type="Proteomes" id="UP000708208">
    <property type="component" value="Unassembled WGS sequence"/>
</dbReference>
<evidence type="ECO:0000313" key="7">
    <source>
        <dbReference type="Proteomes" id="UP000708208"/>
    </source>
</evidence>
<dbReference type="PANTHER" id="PTHR23182">
    <property type="entry name" value="BREAKPOINT CLUSTER REGION PROTEIN BCR"/>
    <property type="match status" value="1"/>
</dbReference>
<feature type="compositionally biased region" description="Low complexity" evidence="2">
    <location>
        <begin position="285"/>
        <end position="305"/>
    </location>
</feature>
<accession>A0A8J2PFL3</accession>
<dbReference type="SMART" id="SM00233">
    <property type="entry name" value="PH"/>
    <property type="match status" value="1"/>
</dbReference>
<name>A0A8J2PFL3_9HEXA</name>
<feature type="domain" description="Rho-GAP" evidence="5">
    <location>
        <begin position="1257"/>
        <end position="1442"/>
    </location>
</feature>
<dbReference type="InterPro" id="IPR000219">
    <property type="entry name" value="DH_dom"/>
</dbReference>
<evidence type="ECO:0000256" key="2">
    <source>
        <dbReference type="SAM" id="MobiDB-lite"/>
    </source>
</evidence>
<proteinExistence type="predicted"/>
<dbReference type="GO" id="GO:0016020">
    <property type="term" value="C:membrane"/>
    <property type="evidence" value="ECO:0007669"/>
    <property type="project" value="TreeGrafter"/>
</dbReference>
<dbReference type="InterPro" id="IPR037769">
    <property type="entry name" value="Abr/Bcr"/>
</dbReference>
<sequence>MSAISDFNKVWEQKFPGSELPAAWEEDVKTNLAKHKKRVSELQEELEKEQAYVQFLESLLEEVEKKKGDGPSSCVRDETKNGDRAQEESINDIIKDTLEKRSLANRLSKNVTPEIDPTAGAVSSKAELLTVEEKCSSAEKRQTSDLSKAEIPREGSREFISEDDAGSGDENPEETKDHFVTVIEVNGFEKEKSAGSSSHGAGKSTSNEDMKRLKKVPPRPPPKSFKRTTADANSKGGSRASLPGSDMSANPTENDQPTKPGTGLPLSNSSKSNIDRPVIFDSRKSSSGNTGTNNGSSNNGNNVSSFHPSSNISEAGNYSNIFPPKPQNIHGGAVSLVKRFEGCKLPLPSSSAPQNDLDDKIINPPGKSHKVNPISDLPSSTNVTSFLPVAPEKDNPNVRSKILDFVNKMESNQNHKPMALSKNIEQLTPKRTSSSFRKHVEPPKYQQQVSSQSADAIVADYIDPCDAEFQAGNDQIYDSPPPEIETLPKQKEPERKPSRSNTTEEPEKKSNSETVDVENEPMYDTVAPDQEDDYVLLLEESNQTSSSNNSLSKKDSSLESVGIRNNEAGLVSMNNDVATIKSQTSVISGHSVATTTSSGTTSDTDGFTGSPLPHDSSDPSGKNPAANYVNIDYFLCKSKRKDSRASGESEEDEPALLRAISYDQDGDAIDPSEGDISESALEIFEIDSGNPTPPVSGGSGGRGDVKVGQNFSNDALTMTAADQEKYAVFRYMLANIADSESAYVEVLNVMLQYMKALKATLATSKPVLSTDDFNIIFYKIPELFTLHQKFLMGLQQKTPSMTVGKHFENLAREICVYGAFLQNYSRAVDTVRKCSQSNSDFAEISKSIRLRSLNKNQAVSLETLLYSPVSRVQKNIEIIQDLLKCLPESHPDHKSLKSALREFQSFLSEFKMIQPEQLFHGQDRNPRHLVKNSFIVELSEGHRKLRHLFLFNDVLVCAKYKASSKGEKFTFELKWYIPVSECNVVEESTEPRESAPINLVALRSQASTVRDQIKRQTSRDDPKKAKAEKQRKKLAELEAQLVLASPNLVFKVKGNGRAYTFFLSSEYERSQWVDALETLKSGQLSATQLSMHELQSWLTSCRKHLKTNMGSYLLRTGRDENLLVGDFYVLIGQLTGILRPADLYICLEVDSYGHFFRKAKTKMICESTHPNWNQDFVIELEGAQNLRILLYEDHPRQGTLIRAKSTIELSRNWLTSSMNERKIELQDYTLTMSTKFVPSEMTIRRVPTAKPTGLYGAKITQVCKREKRQVPFIMTSCVREVERRGINEVGIYRVSGSASDVSRLKKAFESNAYEAEQLLKDVDIHSVTGALKMYMRELPEALFTDDLYPRFFDAFNLPDPETKRKTLLQLFSTLPPINQHIVTFLLDHMTRINSHENHNKMSLHNMATVFGPTLLRPGAKSEGSGNTDLLAAGTVDHHPSSFKSSYPTSQLYEFTTTKKFSNGSIGSNPQKIQALHGFTSSALVCSGVFETHRTDKRKLQSITN</sequence>
<dbReference type="InterPro" id="IPR000198">
    <property type="entry name" value="RhoGAP_dom"/>
</dbReference>
<dbReference type="Pfam" id="PF00621">
    <property type="entry name" value="RhoGEF"/>
    <property type="match status" value="1"/>
</dbReference>
<feature type="region of interest" description="Disordered" evidence="2">
    <location>
        <begin position="105"/>
        <end position="311"/>
    </location>
</feature>
<feature type="compositionally biased region" description="Low complexity" evidence="2">
    <location>
        <begin position="594"/>
        <end position="610"/>
    </location>
</feature>
<keyword evidence="1" id="KW-0175">Coiled coil</keyword>
<dbReference type="GO" id="GO:0005085">
    <property type="term" value="F:guanyl-nucleotide exchange factor activity"/>
    <property type="evidence" value="ECO:0007669"/>
    <property type="project" value="InterPro"/>
</dbReference>
<protein>
    <recommendedName>
        <fullName evidence="8">Active breakpoint cluster region-related protein</fullName>
    </recommendedName>
</protein>
<dbReference type="InterPro" id="IPR001849">
    <property type="entry name" value="PH_domain"/>
</dbReference>
<dbReference type="SMART" id="SM00325">
    <property type="entry name" value="RhoGEF"/>
    <property type="match status" value="1"/>
</dbReference>
<feature type="compositionally biased region" description="Low complexity" evidence="2">
    <location>
        <begin position="194"/>
        <end position="205"/>
    </location>
</feature>
<feature type="domain" description="DH" evidence="4">
    <location>
        <begin position="728"/>
        <end position="913"/>
    </location>
</feature>
<feature type="coiled-coil region" evidence="1">
    <location>
        <begin position="25"/>
        <end position="66"/>
    </location>
</feature>
<organism evidence="6 7">
    <name type="scientific">Allacma fusca</name>
    <dbReference type="NCBI Taxonomy" id="39272"/>
    <lineage>
        <taxon>Eukaryota</taxon>
        <taxon>Metazoa</taxon>
        <taxon>Ecdysozoa</taxon>
        <taxon>Arthropoda</taxon>
        <taxon>Hexapoda</taxon>
        <taxon>Collembola</taxon>
        <taxon>Symphypleona</taxon>
        <taxon>Sminthuridae</taxon>
        <taxon>Allacma</taxon>
    </lineage>
</organism>
<dbReference type="GO" id="GO:0005096">
    <property type="term" value="F:GTPase activator activity"/>
    <property type="evidence" value="ECO:0007669"/>
    <property type="project" value="InterPro"/>
</dbReference>
<dbReference type="Pfam" id="PF19057">
    <property type="entry name" value="PH_19"/>
    <property type="match status" value="1"/>
</dbReference>
<dbReference type="Pfam" id="PF00620">
    <property type="entry name" value="RhoGAP"/>
    <property type="match status" value="1"/>
</dbReference>
<feature type="domain" description="PH" evidence="3">
    <location>
        <begin position="928"/>
        <end position="1081"/>
    </location>
</feature>
<dbReference type="EMBL" id="CAJVCH010473668">
    <property type="protein sequence ID" value="CAG7820243.1"/>
    <property type="molecule type" value="Genomic_DNA"/>
</dbReference>
<dbReference type="GO" id="GO:0007165">
    <property type="term" value="P:signal transduction"/>
    <property type="evidence" value="ECO:0007669"/>
    <property type="project" value="InterPro"/>
</dbReference>
<evidence type="ECO:0000256" key="1">
    <source>
        <dbReference type="SAM" id="Coils"/>
    </source>
</evidence>
<feature type="compositionally biased region" description="Basic and acidic residues" evidence="2">
    <location>
        <begin position="131"/>
        <end position="160"/>
    </location>
</feature>
<reference evidence="6" key="1">
    <citation type="submission" date="2021-06" db="EMBL/GenBank/DDBJ databases">
        <authorList>
            <person name="Hodson N. C."/>
            <person name="Mongue J. A."/>
            <person name="Jaron S. K."/>
        </authorList>
    </citation>
    <scope>NUCLEOTIDE SEQUENCE</scope>
</reference>
<dbReference type="CDD" id="cd00160">
    <property type="entry name" value="RhoGEF"/>
    <property type="match status" value="1"/>
</dbReference>
<feature type="region of interest" description="Disordered" evidence="2">
    <location>
        <begin position="471"/>
        <end position="522"/>
    </location>
</feature>
<feature type="compositionally biased region" description="Basic and acidic residues" evidence="2">
    <location>
        <begin position="1011"/>
        <end position="1029"/>
    </location>
</feature>
<feature type="region of interest" description="Disordered" evidence="2">
    <location>
        <begin position="585"/>
        <end position="624"/>
    </location>
</feature>
<feature type="compositionally biased region" description="Acidic residues" evidence="2">
    <location>
        <begin position="161"/>
        <end position="172"/>
    </location>
</feature>
<evidence type="ECO:0000259" key="5">
    <source>
        <dbReference type="PROSITE" id="PS50238"/>
    </source>
</evidence>
<feature type="compositionally biased region" description="Polar residues" evidence="2">
    <location>
        <begin position="247"/>
        <end position="272"/>
    </location>
</feature>
<feature type="region of interest" description="Disordered" evidence="2">
    <location>
        <begin position="66"/>
        <end position="92"/>
    </location>
</feature>
<feature type="region of interest" description="Disordered" evidence="2">
    <location>
        <begin position="428"/>
        <end position="452"/>
    </location>
</feature>
<gene>
    <name evidence="6" type="ORF">AFUS01_LOCUS30645</name>
</gene>
<evidence type="ECO:0000259" key="3">
    <source>
        <dbReference type="PROSITE" id="PS50003"/>
    </source>
</evidence>